<gene>
    <name evidence="1" type="ORF">TCIL3000_3_2030</name>
</gene>
<evidence type="ECO:0000313" key="1">
    <source>
        <dbReference type="EMBL" id="CCC89773.1"/>
    </source>
</evidence>
<dbReference type="SUPFAM" id="SSF48371">
    <property type="entry name" value="ARM repeat"/>
    <property type="match status" value="1"/>
</dbReference>
<dbReference type="Gene3D" id="1.25.10.10">
    <property type="entry name" value="Leucine-rich Repeat Variant"/>
    <property type="match status" value="1"/>
</dbReference>
<name>G0UK68_TRYCI</name>
<dbReference type="InterPro" id="IPR016024">
    <property type="entry name" value="ARM-type_fold"/>
</dbReference>
<protein>
    <submittedName>
        <fullName evidence="1">Uncharacterized protein</fullName>
    </submittedName>
</protein>
<dbReference type="InterPro" id="IPR011989">
    <property type="entry name" value="ARM-like"/>
</dbReference>
<reference evidence="1" key="1">
    <citation type="journal article" date="2012" name="Proc. Natl. Acad. Sci. U.S.A.">
        <title>Antigenic diversity is generated by distinct evolutionary mechanisms in African trypanosome species.</title>
        <authorList>
            <person name="Jackson A.P."/>
            <person name="Berry A."/>
            <person name="Aslett M."/>
            <person name="Allison H.C."/>
            <person name="Burton P."/>
            <person name="Vavrova-Anderson J."/>
            <person name="Brown R."/>
            <person name="Browne H."/>
            <person name="Corton N."/>
            <person name="Hauser H."/>
            <person name="Gamble J."/>
            <person name="Gilderthorp R."/>
            <person name="Marcello L."/>
            <person name="McQuillan J."/>
            <person name="Otto T.D."/>
            <person name="Quail M.A."/>
            <person name="Sanders M.J."/>
            <person name="van Tonder A."/>
            <person name="Ginger M.L."/>
            <person name="Field M.C."/>
            <person name="Barry J.D."/>
            <person name="Hertz-Fowler C."/>
            <person name="Berriman M."/>
        </authorList>
    </citation>
    <scope>NUCLEOTIDE SEQUENCE</scope>
    <source>
        <strain evidence="1">IL3000</strain>
    </source>
</reference>
<accession>G0UK68</accession>
<dbReference type="VEuPathDB" id="TriTrypDB:TcIL3000_3_2030"/>
<dbReference type="AlphaFoldDB" id="G0UK68"/>
<organism evidence="1">
    <name type="scientific">Trypanosoma congolense (strain IL3000)</name>
    <dbReference type="NCBI Taxonomy" id="1068625"/>
    <lineage>
        <taxon>Eukaryota</taxon>
        <taxon>Discoba</taxon>
        <taxon>Euglenozoa</taxon>
        <taxon>Kinetoplastea</taxon>
        <taxon>Metakinetoplastina</taxon>
        <taxon>Trypanosomatida</taxon>
        <taxon>Trypanosomatidae</taxon>
        <taxon>Trypanosoma</taxon>
        <taxon>Nannomonas</taxon>
    </lineage>
</organism>
<sequence>MAEAARTVRHYVSDCLQERHPYDAQKAFAGRPQRDIGLVYNGLQPHSSDDWMESLSDPEVCGEQRVRAVRLLIAHSASQETKVVYLRKNVVSKAVAALLMEPSADFERHVFLLLRSLCTISQGCRVVMDEGGLSAAIRSIHNRDNLEERAAAREAAVFMIYQISFNAAGVRWLLEAEVPEGFEFTDMPPSSCEYTCRKEDVIEALVLILQKDFEGDRKTLMYAITCLCQLTAQTEGIFAAMKGGAVTAVSSLLHKCVSERPDKLDEDILAGLLVVVSNVSMEQTGVEFVDELQVPDDLFLLLAEYYECRRTSSYPFLRALTGALSVVYKLLSVKMRSLEELVNGHSRIMAIYILLHVMNDVVTVTKHACKEQHPDVIAISKNLVLSTRFAMEVKAVRSFTHSYLEEMDETTAFYFRRQLFYSTKWEEEFDAAV</sequence>
<dbReference type="EMBL" id="HE575316">
    <property type="protein sequence ID" value="CCC89773.1"/>
    <property type="molecule type" value="Genomic_DNA"/>
</dbReference>
<proteinExistence type="predicted"/>